<organism evidence="9 10">
    <name type="scientific">Nesidiocoris tenuis</name>
    <dbReference type="NCBI Taxonomy" id="355587"/>
    <lineage>
        <taxon>Eukaryota</taxon>
        <taxon>Metazoa</taxon>
        <taxon>Ecdysozoa</taxon>
        <taxon>Arthropoda</taxon>
        <taxon>Hexapoda</taxon>
        <taxon>Insecta</taxon>
        <taxon>Pterygota</taxon>
        <taxon>Neoptera</taxon>
        <taxon>Paraneoptera</taxon>
        <taxon>Hemiptera</taxon>
        <taxon>Heteroptera</taxon>
        <taxon>Panheteroptera</taxon>
        <taxon>Cimicomorpha</taxon>
        <taxon>Miridae</taxon>
        <taxon>Dicyphina</taxon>
        <taxon>Nesidiocoris</taxon>
    </lineage>
</organism>
<evidence type="ECO:0000259" key="7">
    <source>
        <dbReference type="PROSITE" id="PS50016"/>
    </source>
</evidence>
<name>A0ABN7AD98_9HEMI</name>
<dbReference type="InterPro" id="IPR019787">
    <property type="entry name" value="Znf_PHD-finger"/>
</dbReference>
<dbReference type="InterPro" id="IPR001965">
    <property type="entry name" value="Znf_PHD"/>
</dbReference>
<dbReference type="InterPro" id="IPR011011">
    <property type="entry name" value="Znf_FYVE_PHD"/>
</dbReference>
<keyword evidence="10" id="KW-1185">Reference proteome</keyword>
<dbReference type="SMART" id="SM00249">
    <property type="entry name" value="PHD"/>
    <property type="match status" value="1"/>
</dbReference>
<dbReference type="Proteomes" id="UP001307889">
    <property type="component" value="Chromosome 2"/>
</dbReference>
<dbReference type="SUPFAM" id="SSF57903">
    <property type="entry name" value="FYVE/PHD zinc finger"/>
    <property type="match status" value="1"/>
</dbReference>
<evidence type="ECO:0000256" key="1">
    <source>
        <dbReference type="ARBA" id="ARBA00022723"/>
    </source>
</evidence>
<dbReference type="InterPro" id="IPR013083">
    <property type="entry name" value="Znf_RING/FYVE/PHD"/>
</dbReference>
<feature type="region of interest" description="Disordered" evidence="6">
    <location>
        <begin position="72"/>
        <end position="98"/>
    </location>
</feature>
<proteinExistence type="predicted"/>
<keyword evidence="2 4" id="KW-0863">Zinc-finger</keyword>
<keyword evidence="5" id="KW-0175">Coiled coil</keyword>
<keyword evidence="3" id="KW-0862">Zinc</keyword>
<dbReference type="InterPro" id="IPR057251">
    <property type="entry name" value="FP_C"/>
</dbReference>
<dbReference type="EMBL" id="AP028910">
    <property type="protein sequence ID" value="BES90003.1"/>
    <property type="molecule type" value="Genomic_DNA"/>
</dbReference>
<dbReference type="Gene3D" id="3.30.40.10">
    <property type="entry name" value="Zinc/RING finger domain, C3HC4 (zinc finger)"/>
    <property type="match status" value="1"/>
</dbReference>
<evidence type="ECO:0000256" key="5">
    <source>
        <dbReference type="SAM" id="Coils"/>
    </source>
</evidence>
<accession>A0ABN7AD98</accession>
<dbReference type="EMBL" id="AP028909">
    <property type="protein sequence ID" value="BES88826.1"/>
    <property type="molecule type" value="Genomic_DNA"/>
</dbReference>
<sequence>MSCNLCESDLGSPHNKKKTAVCYGCKKSWHIRCISSTKERENYQKLKIESRSQWRCNTCKTAKLAAVGAISDEPDGSEHECSDSDGTGRILAKPGDGSDTQQLASDIKALLKTVNKINVKVDKIPSIEHQLSEMSTSLDFMNEKYEAFLSDMKVLQEKVTTLNTENRNLKETVAVLQLKVDHLEQDTRKANIELHCIPETPNENCAEIVKSVGNLIGRQISPKFAHRVGVHQRGQPRVILAGTESSTERENFVNAARKHKDYLRSTKLHTSWPDARFFVNENLTSYRKQLLRRTKDIAKEKGVQFVWTRDFKILTRKEENAKVKIISNETDLLNL</sequence>
<dbReference type="PROSITE" id="PS50016">
    <property type="entry name" value="ZF_PHD_2"/>
    <property type="match status" value="1"/>
</dbReference>
<reference evidence="9 10" key="1">
    <citation type="submission" date="2023-09" db="EMBL/GenBank/DDBJ databases">
        <title>Nesidiocoris tenuis whole genome shotgun sequence.</title>
        <authorList>
            <person name="Shibata T."/>
            <person name="Shimoda M."/>
            <person name="Kobayashi T."/>
            <person name="Uehara T."/>
        </authorList>
    </citation>
    <scope>NUCLEOTIDE SEQUENCE [LARGE SCALE GENOMIC DNA]</scope>
    <source>
        <strain evidence="9 10">Japan</strain>
    </source>
</reference>
<evidence type="ECO:0000256" key="2">
    <source>
        <dbReference type="ARBA" id="ARBA00022771"/>
    </source>
</evidence>
<feature type="coiled-coil region" evidence="5">
    <location>
        <begin position="138"/>
        <end position="186"/>
    </location>
</feature>
<evidence type="ECO:0000256" key="4">
    <source>
        <dbReference type="PROSITE-ProRule" id="PRU00146"/>
    </source>
</evidence>
<evidence type="ECO:0000256" key="6">
    <source>
        <dbReference type="SAM" id="MobiDB-lite"/>
    </source>
</evidence>
<evidence type="ECO:0000313" key="9">
    <source>
        <dbReference type="EMBL" id="BES90003.1"/>
    </source>
</evidence>
<evidence type="ECO:0000313" key="10">
    <source>
        <dbReference type="Proteomes" id="UP001307889"/>
    </source>
</evidence>
<protein>
    <recommendedName>
        <fullName evidence="7">PHD-type domain-containing protein</fullName>
    </recommendedName>
</protein>
<reference evidence="9" key="2">
    <citation type="submission" date="2023-09" db="EMBL/GenBank/DDBJ databases">
        <authorList>
            <consortium name="Insect Design Technology Group"/>
            <person name="Shibata T."/>
            <person name="Kobayashi T."/>
            <person name="Uehara T."/>
        </authorList>
    </citation>
    <scope>NUCLEOTIDE SEQUENCE</scope>
    <source>
        <strain evidence="9">Japan</strain>
    </source>
</reference>
<evidence type="ECO:0000313" key="8">
    <source>
        <dbReference type="EMBL" id="BES88826.1"/>
    </source>
</evidence>
<evidence type="ECO:0000256" key="3">
    <source>
        <dbReference type="ARBA" id="ARBA00022833"/>
    </source>
</evidence>
<gene>
    <name evidence="8" type="ORF">NTJ_01633</name>
    <name evidence="9" type="ORF">NTJ_02811</name>
</gene>
<dbReference type="Proteomes" id="UP001307889">
    <property type="component" value="Chromosome 1"/>
</dbReference>
<feature type="domain" description="PHD-type" evidence="7">
    <location>
        <begin position="1"/>
        <end position="62"/>
    </location>
</feature>
<keyword evidence="1" id="KW-0479">Metal-binding</keyword>
<dbReference type="Pfam" id="PF25298">
    <property type="entry name" value="Baculo_FP_2nd"/>
    <property type="match status" value="1"/>
</dbReference>